<name>A0A4P7A1P8_9BACL</name>
<protein>
    <submittedName>
        <fullName evidence="2">Hydantoinase B/oxoprolinase family protein</fullName>
    </submittedName>
</protein>
<reference evidence="2 3" key="1">
    <citation type="submission" date="2019-03" db="EMBL/GenBank/DDBJ databases">
        <title>Complete genome sequence of Paenisporosarcina antarctica CGMCC 1.6503T.</title>
        <authorList>
            <person name="Rong J.-C."/>
            <person name="Chi N.-Y."/>
            <person name="Zhang Q.-F."/>
        </authorList>
    </citation>
    <scope>NUCLEOTIDE SEQUENCE [LARGE SCALE GENOMIC DNA]</scope>
    <source>
        <strain evidence="2 3">CGMCC 1.6503</strain>
    </source>
</reference>
<dbReference type="GO" id="GO:0017168">
    <property type="term" value="F:5-oxoprolinase (ATP-hydrolyzing) activity"/>
    <property type="evidence" value="ECO:0007669"/>
    <property type="project" value="TreeGrafter"/>
</dbReference>
<evidence type="ECO:0000259" key="1">
    <source>
        <dbReference type="Pfam" id="PF02538"/>
    </source>
</evidence>
<dbReference type="PANTHER" id="PTHR11365">
    <property type="entry name" value="5-OXOPROLINASE RELATED"/>
    <property type="match status" value="1"/>
</dbReference>
<organism evidence="2 3">
    <name type="scientific">Paenisporosarcina antarctica</name>
    <dbReference type="NCBI Taxonomy" id="417367"/>
    <lineage>
        <taxon>Bacteria</taxon>
        <taxon>Bacillati</taxon>
        <taxon>Bacillota</taxon>
        <taxon>Bacilli</taxon>
        <taxon>Bacillales</taxon>
        <taxon>Caryophanaceae</taxon>
        <taxon>Paenisporosarcina</taxon>
    </lineage>
</organism>
<dbReference type="Proteomes" id="UP000294292">
    <property type="component" value="Chromosome"/>
</dbReference>
<feature type="domain" description="Hydantoinase B/oxoprolinase" evidence="1">
    <location>
        <begin position="7"/>
        <end position="539"/>
    </location>
</feature>
<sequence>MLIMTKAILIEVINNALKSVAEQMTETMVRSSYSTIVKEMRDCSSAIFDKDAQMLAEGANIPIHLNCLGPALNTILTKFFPKESFKPGDIVLTNHPYAGGESLGSHHTKDIIMVAPIFLEESILIGYSVTMLHHRDVGGVWTGDSWTEEIWQEGFLMEPVKLYDAGVRNEALWRVILNNTRVPHDMKGDLLAQISGCNIGSKGLTELVNKYGYEETNQIFDALLMYSEKLTCMEIKKMEDGVYFHEEKVLDDGYKGGPYTLKLKVIKEGENITFDFTGTDPQIKGPINSPLSATISAVYYTLKTIIDPSIPVNDGCHRPITVIAPKGTLVNAQEPIGCFQRMVTAHVVVDLIMGALSTATRDRVIADSCGCLYDFCSAINMETHPNGGEVSHRQYWGEIVPGGLGARPNKDGISVMSCHVTNCPIPPMEAQEIESPVIFLERSIVPDSGGPGKYRGGLAHKRKWKIVGYEAQFFHTSQKSKIPPQGLFGGKPGKSGRWTINEGTENERVLEFALGDVIFLNYGDTVTLITPGGGGYGNPFERNHDLVLEDVRQGYVSIESAKLDYGIVIDPEKMEINEQKTENIRK</sequence>
<dbReference type="OrthoDB" id="102473at2"/>
<dbReference type="PANTHER" id="PTHR11365:SF23">
    <property type="entry name" value="HYPOTHETICAL 5-OXOPROLINASE (EUROFUNG)-RELATED"/>
    <property type="match status" value="1"/>
</dbReference>
<dbReference type="EMBL" id="CP038015">
    <property type="protein sequence ID" value="QBP42514.1"/>
    <property type="molecule type" value="Genomic_DNA"/>
</dbReference>
<evidence type="ECO:0000313" key="3">
    <source>
        <dbReference type="Proteomes" id="UP000294292"/>
    </source>
</evidence>
<dbReference type="GO" id="GO:0005829">
    <property type="term" value="C:cytosol"/>
    <property type="evidence" value="ECO:0007669"/>
    <property type="project" value="TreeGrafter"/>
</dbReference>
<proteinExistence type="predicted"/>
<evidence type="ECO:0000313" key="2">
    <source>
        <dbReference type="EMBL" id="QBP42514.1"/>
    </source>
</evidence>
<gene>
    <name evidence="2" type="ORF">E2636_15770</name>
</gene>
<dbReference type="KEGG" id="panc:E2636_15770"/>
<dbReference type="InterPro" id="IPR045079">
    <property type="entry name" value="Oxoprolinase-like"/>
</dbReference>
<dbReference type="InterPro" id="IPR003692">
    <property type="entry name" value="Hydantoinase_B"/>
</dbReference>
<dbReference type="GO" id="GO:0006749">
    <property type="term" value="P:glutathione metabolic process"/>
    <property type="evidence" value="ECO:0007669"/>
    <property type="project" value="TreeGrafter"/>
</dbReference>
<keyword evidence="3" id="KW-1185">Reference proteome</keyword>
<dbReference type="AlphaFoldDB" id="A0A4P7A1P8"/>
<accession>A0A4P7A1P8</accession>
<dbReference type="Pfam" id="PF02538">
    <property type="entry name" value="Hydantoinase_B"/>
    <property type="match status" value="1"/>
</dbReference>